<proteinExistence type="predicted"/>
<protein>
    <submittedName>
        <fullName evidence="2">VCBS repeat-containing protein</fullName>
    </submittedName>
</protein>
<evidence type="ECO:0000313" key="3">
    <source>
        <dbReference type="Proteomes" id="UP001165384"/>
    </source>
</evidence>
<sequence>MKIVSSCLQMASSHASLQQHEVREQLSMWAGDRPGRRDQAAPPAQDRGHDRVHLSDAGKAAAAKDTSAPPSDDDTGKGDPRMTLIRSLIELLTGRRLQVFNASDIKAADSDAPPPEAPPAAPAPTATQAPPAGWGISYDRHESYSEAEQTTFSASGKVTTADGREIDFSLQLAMSRSYHAESDVSLRLGDAARKTDPLVLNFSGTAAQLTDQRFSFDLNADGQAEQINFVAPGSGFLVFDRNGDGKINDGSELFGPTTNDGFQELSALDSDRNGWIDENDPAFNQLQIWTRSGDGSDQLQSLAASGVGALSLSRVSTPFDIKNNDNQLLGQIRNSGIFLQESGAAGTIQQVDLTA</sequence>
<feature type="region of interest" description="Disordered" evidence="1">
    <location>
        <begin position="15"/>
        <end position="80"/>
    </location>
</feature>
<name>A0ABS9K0W5_9RHOO</name>
<evidence type="ECO:0000313" key="2">
    <source>
        <dbReference type="EMBL" id="MCG2576788.1"/>
    </source>
</evidence>
<dbReference type="PANTHER" id="PTHR39431:SF1">
    <property type="entry name" value="FRPA_C-RELATED PROTEIN"/>
    <property type="match status" value="1"/>
</dbReference>
<feature type="region of interest" description="Disordered" evidence="1">
    <location>
        <begin position="106"/>
        <end position="131"/>
    </location>
</feature>
<gene>
    <name evidence="2" type="ORF">LZ012_07255</name>
</gene>
<evidence type="ECO:0000256" key="1">
    <source>
        <dbReference type="SAM" id="MobiDB-lite"/>
    </source>
</evidence>
<feature type="compositionally biased region" description="Pro residues" evidence="1">
    <location>
        <begin position="112"/>
        <end position="122"/>
    </location>
</feature>
<dbReference type="RefSeq" id="WP_275709086.1">
    <property type="nucleotide sequence ID" value="NZ_JAKLTN010000001.1"/>
</dbReference>
<keyword evidence="3" id="KW-1185">Reference proteome</keyword>
<reference evidence="2" key="1">
    <citation type="submission" date="2022-01" db="EMBL/GenBank/DDBJ databases">
        <authorList>
            <person name="Jo J.-H."/>
            <person name="Im W.-T."/>
        </authorList>
    </citation>
    <scope>NUCLEOTIDE SEQUENCE</scope>
    <source>
        <strain evidence="2">XY25</strain>
    </source>
</reference>
<organism evidence="2 3">
    <name type="scientific">Dechloromonas hankyongensis</name>
    <dbReference type="NCBI Taxonomy" id="2908002"/>
    <lineage>
        <taxon>Bacteria</taxon>
        <taxon>Pseudomonadati</taxon>
        <taxon>Pseudomonadota</taxon>
        <taxon>Betaproteobacteria</taxon>
        <taxon>Rhodocyclales</taxon>
        <taxon>Azonexaceae</taxon>
        <taxon>Dechloromonas</taxon>
    </lineage>
</organism>
<dbReference type="PANTHER" id="PTHR39431">
    <property type="entry name" value="FRPA/C-RELATED PROTEIN"/>
    <property type="match status" value="1"/>
</dbReference>
<accession>A0ABS9K0W5</accession>
<feature type="compositionally biased region" description="Low complexity" evidence="1">
    <location>
        <begin position="57"/>
        <end position="70"/>
    </location>
</feature>
<comment type="caution">
    <text evidence="2">The sequence shown here is derived from an EMBL/GenBank/DDBJ whole genome shotgun (WGS) entry which is preliminary data.</text>
</comment>
<dbReference type="EMBL" id="JAKLTN010000001">
    <property type="protein sequence ID" value="MCG2576788.1"/>
    <property type="molecule type" value="Genomic_DNA"/>
</dbReference>
<feature type="compositionally biased region" description="Basic and acidic residues" evidence="1">
    <location>
        <begin position="46"/>
        <end position="56"/>
    </location>
</feature>
<dbReference type="Proteomes" id="UP001165384">
    <property type="component" value="Unassembled WGS sequence"/>
</dbReference>